<dbReference type="InterPro" id="IPR010281">
    <property type="entry name" value="DUF885"/>
</dbReference>
<keyword evidence="1" id="KW-0732">Signal</keyword>
<dbReference type="PROSITE" id="PS51257">
    <property type="entry name" value="PROKAR_LIPOPROTEIN"/>
    <property type="match status" value="1"/>
</dbReference>
<evidence type="ECO:0000313" key="2">
    <source>
        <dbReference type="EMBL" id="MBD3587371.1"/>
    </source>
</evidence>
<dbReference type="PANTHER" id="PTHR33361">
    <property type="entry name" value="GLR0591 PROTEIN"/>
    <property type="match status" value="1"/>
</dbReference>
<proteinExistence type="predicted"/>
<protein>
    <submittedName>
        <fullName evidence="2">DUF885 domain-containing protein</fullName>
    </submittedName>
</protein>
<keyword evidence="3" id="KW-1185">Reference proteome</keyword>
<feature type="signal peptide" evidence="1">
    <location>
        <begin position="1"/>
        <end position="17"/>
    </location>
</feature>
<accession>A0ABR8LME6</accession>
<evidence type="ECO:0000313" key="3">
    <source>
        <dbReference type="Proteomes" id="UP000624419"/>
    </source>
</evidence>
<comment type="caution">
    <text evidence="2">The sequence shown here is derived from an EMBL/GenBank/DDBJ whole genome shotgun (WGS) entry which is preliminary data.</text>
</comment>
<dbReference type="PANTHER" id="PTHR33361:SF2">
    <property type="entry name" value="DUF885 DOMAIN-CONTAINING PROTEIN"/>
    <property type="match status" value="1"/>
</dbReference>
<name>A0ABR8LME6_9ALTE</name>
<dbReference type="Pfam" id="PF05960">
    <property type="entry name" value="DUF885"/>
    <property type="match status" value="1"/>
</dbReference>
<sequence>MLKNIITVSFISATLMAGCSGPGNTTSGADTVTSGSMTEKQAVSLLEQRQAKWTNTFISAQPTLASMLGLTEEQANGSYAHRLPDYSPAGMASFQRDMRRAVASLKEIDARALPDDKQQHLKILINLFQYYAGDNNFSGGYIDTWAGHLPYIINQISGPLIDVPKVMQVQQSVKSKADAEAYLSRLEKMDDFVNGVVAKFRKDMAQGIILPKKLHPKTLQFLNNFLASAPADHELVTTFESKLAQIDTMSDEDRADYTEKAAALVESVVYPAYKRALSAVNESEQQASNDDGIWSQPNGEAFYQHAIRFLGDSTLSADAIHQLGLSEVDRISAQMDSILREQGYAEGTVGERMMQLAQLPGQVYPATDAGRADLLGYLNEEIEGVMAKAPEFYGTLPEQAVEVRRIPPVSEAGEAGGFYSPPSLDGSRPGIYWINLRDMKAVPKFGLKTLTYHEAVPGHHFQIALNMAQQDIGLLRQNAPYNAYVEGWALYSEFVASELMGMYDDDPLGNLGRLQAELYRAVRLVVDTGLHFKHWTREQAIDYFHKTTGTSLSDVVPEVERYMAWPGQALGYKLGMLEFVSLEKETREALKEKFDIREFHDVILLPGARPISMVKADVKKWIAEKQR</sequence>
<reference evidence="2 3" key="1">
    <citation type="submission" date="2020-04" db="EMBL/GenBank/DDBJ databases">
        <title>Salinimonas sp. HHU 13199.</title>
        <authorList>
            <person name="Cui X."/>
            <person name="Zhang D."/>
        </authorList>
    </citation>
    <scope>NUCLEOTIDE SEQUENCE [LARGE SCALE GENOMIC DNA]</scope>
    <source>
        <strain evidence="2 3">HHU 13199</strain>
    </source>
</reference>
<feature type="chain" id="PRO_5046697564" evidence="1">
    <location>
        <begin position="18"/>
        <end position="627"/>
    </location>
</feature>
<dbReference type="EMBL" id="JABBXD010000013">
    <property type="protein sequence ID" value="MBD3587371.1"/>
    <property type="molecule type" value="Genomic_DNA"/>
</dbReference>
<dbReference type="Proteomes" id="UP000624419">
    <property type="component" value="Unassembled WGS sequence"/>
</dbReference>
<evidence type="ECO:0000256" key="1">
    <source>
        <dbReference type="SAM" id="SignalP"/>
    </source>
</evidence>
<organism evidence="2 3">
    <name type="scientific">Salinimonas profundi</name>
    <dbReference type="NCBI Taxonomy" id="2729140"/>
    <lineage>
        <taxon>Bacteria</taxon>
        <taxon>Pseudomonadati</taxon>
        <taxon>Pseudomonadota</taxon>
        <taxon>Gammaproteobacteria</taxon>
        <taxon>Alteromonadales</taxon>
        <taxon>Alteromonadaceae</taxon>
        <taxon>Alteromonas/Salinimonas group</taxon>
        <taxon>Salinimonas</taxon>
    </lineage>
</organism>
<gene>
    <name evidence="2" type="ORF">HHX48_16665</name>
</gene>